<evidence type="ECO:0000313" key="2">
    <source>
        <dbReference type="EMBL" id="VDD94138.1"/>
    </source>
</evidence>
<proteinExistence type="predicted"/>
<protein>
    <submittedName>
        <fullName evidence="4">Prefoldin subunit alpha</fullName>
    </submittedName>
</protein>
<dbReference type="InterPro" id="IPR004127">
    <property type="entry name" value="Prefoldin_subunit_alpha"/>
</dbReference>
<dbReference type="WBParaSite" id="EVEC_0000947901-mRNA-1">
    <property type="protein sequence ID" value="EVEC_0000947901-mRNA-1"/>
    <property type="gene ID" value="EVEC_0000947901"/>
</dbReference>
<dbReference type="InterPro" id="IPR009053">
    <property type="entry name" value="Prefoldin"/>
</dbReference>
<dbReference type="OrthoDB" id="433124at2759"/>
<evidence type="ECO:0000256" key="1">
    <source>
        <dbReference type="ARBA" id="ARBA00011695"/>
    </source>
</evidence>
<organism evidence="4">
    <name type="scientific">Enterobius vermicularis</name>
    <name type="common">Human pinworm</name>
    <dbReference type="NCBI Taxonomy" id="51028"/>
    <lineage>
        <taxon>Eukaryota</taxon>
        <taxon>Metazoa</taxon>
        <taxon>Ecdysozoa</taxon>
        <taxon>Nematoda</taxon>
        <taxon>Chromadorea</taxon>
        <taxon>Rhabditida</taxon>
        <taxon>Spirurina</taxon>
        <taxon>Oxyuridomorpha</taxon>
        <taxon>Oxyuroidea</taxon>
        <taxon>Oxyuridae</taxon>
        <taxon>Enterobius</taxon>
    </lineage>
</organism>
<reference evidence="4" key="1">
    <citation type="submission" date="2016-04" db="UniProtKB">
        <authorList>
            <consortium name="WormBaseParasite"/>
        </authorList>
    </citation>
    <scope>IDENTIFICATION</scope>
</reference>
<dbReference type="SUPFAM" id="SSF46579">
    <property type="entry name" value="Prefoldin"/>
    <property type="match status" value="1"/>
</dbReference>
<reference evidence="2 3" key="2">
    <citation type="submission" date="2018-10" db="EMBL/GenBank/DDBJ databases">
        <authorList>
            <consortium name="Pathogen Informatics"/>
        </authorList>
    </citation>
    <scope>NUCLEOTIDE SEQUENCE [LARGE SCALE GENOMIC DNA]</scope>
</reference>
<dbReference type="Proteomes" id="UP000274131">
    <property type="component" value="Unassembled WGS sequence"/>
</dbReference>
<accession>A0A158QBF3</accession>
<dbReference type="STRING" id="51028.A0A158QBF3"/>
<name>A0A158QBF3_ENTVE</name>
<comment type="subunit">
    <text evidence="1">Heterohexamer of two PFD-alpha type and four PFD-beta type subunits.</text>
</comment>
<dbReference type="Gene3D" id="1.10.287.370">
    <property type="match status" value="1"/>
</dbReference>
<dbReference type="EMBL" id="UXUI01009675">
    <property type="protein sequence ID" value="VDD94138.1"/>
    <property type="molecule type" value="Genomic_DNA"/>
</dbReference>
<dbReference type="AlphaFoldDB" id="A0A158QBF3"/>
<sequence>MAEGGRNIEDYRKFVKERLEVDYQAVIKEINVINNEIKDYEILQLAISKITGLGIKKGLEMQVNIGKNIFCEANISNCERVVVKLGGDLFAELTLSRAEQFIEKRLEVLNQRAMFFEKEAHSIQARIHLILSSLDQLEVLDGTGS</sequence>
<dbReference type="CDD" id="cd23158">
    <property type="entry name" value="Prefoldin_UXT"/>
    <property type="match status" value="1"/>
</dbReference>
<keyword evidence="3" id="KW-1185">Reference proteome</keyword>
<gene>
    <name evidence="2" type="ORF">EVEC_LOCUS8889</name>
</gene>
<evidence type="ECO:0000313" key="4">
    <source>
        <dbReference type="WBParaSite" id="EVEC_0000947901-mRNA-1"/>
    </source>
</evidence>
<evidence type="ECO:0000313" key="3">
    <source>
        <dbReference type="Proteomes" id="UP000274131"/>
    </source>
</evidence>
<dbReference type="Pfam" id="PF02996">
    <property type="entry name" value="Prefoldin"/>
    <property type="match status" value="1"/>
</dbReference>